<protein>
    <submittedName>
        <fullName evidence="2">Uncharacterized protein</fullName>
    </submittedName>
</protein>
<feature type="compositionally biased region" description="Basic and acidic residues" evidence="1">
    <location>
        <begin position="85"/>
        <end position="99"/>
    </location>
</feature>
<feature type="region of interest" description="Disordered" evidence="1">
    <location>
        <begin position="361"/>
        <end position="404"/>
    </location>
</feature>
<name>A0A9W7L3U3_9STRA</name>
<feature type="compositionally biased region" description="Polar residues" evidence="1">
    <location>
        <begin position="54"/>
        <end position="64"/>
    </location>
</feature>
<evidence type="ECO:0000313" key="2">
    <source>
        <dbReference type="EMBL" id="GMI30049.1"/>
    </source>
</evidence>
<dbReference type="AlphaFoldDB" id="A0A9W7L3U3"/>
<feature type="compositionally biased region" description="Polar residues" evidence="1">
    <location>
        <begin position="21"/>
        <end position="30"/>
    </location>
</feature>
<feature type="compositionally biased region" description="Polar residues" evidence="1">
    <location>
        <begin position="363"/>
        <end position="372"/>
    </location>
</feature>
<evidence type="ECO:0000256" key="1">
    <source>
        <dbReference type="SAM" id="MobiDB-lite"/>
    </source>
</evidence>
<proteinExistence type="predicted"/>
<feature type="region of interest" description="Disordered" evidence="1">
    <location>
        <begin position="1"/>
        <end position="100"/>
    </location>
</feature>
<dbReference type="Proteomes" id="UP001165065">
    <property type="component" value="Unassembled WGS sequence"/>
</dbReference>
<reference evidence="3" key="1">
    <citation type="journal article" date="2023" name="Commun. Biol.">
        <title>Genome analysis of Parmales, the sister group of diatoms, reveals the evolutionary specialization of diatoms from phago-mixotrophs to photoautotrophs.</title>
        <authorList>
            <person name="Ban H."/>
            <person name="Sato S."/>
            <person name="Yoshikawa S."/>
            <person name="Yamada K."/>
            <person name="Nakamura Y."/>
            <person name="Ichinomiya M."/>
            <person name="Sato N."/>
            <person name="Blanc-Mathieu R."/>
            <person name="Endo H."/>
            <person name="Kuwata A."/>
            <person name="Ogata H."/>
        </authorList>
    </citation>
    <scope>NUCLEOTIDE SEQUENCE [LARGE SCALE GENOMIC DNA]</scope>
</reference>
<evidence type="ECO:0000313" key="3">
    <source>
        <dbReference type="Proteomes" id="UP001165065"/>
    </source>
</evidence>
<feature type="compositionally biased region" description="Basic residues" evidence="1">
    <location>
        <begin position="1"/>
        <end position="11"/>
    </location>
</feature>
<organism evidence="2 3">
    <name type="scientific">Triparma columacea</name>
    <dbReference type="NCBI Taxonomy" id="722753"/>
    <lineage>
        <taxon>Eukaryota</taxon>
        <taxon>Sar</taxon>
        <taxon>Stramenopiles</taxon>
        <taxon>Ochrophyta</taxon>
        <taxon>Bolidophyceae</taxon>
        <taxon>Parmales</taxon>
        <taxon>Triparmaceae</taxon>
        <taxon>Triparma</taxon>
    </lineage>
</organism>
<dbReference type="EMBL" id="BRYA01000693">
    <property type="protein sequence ID" value="GMI30049.1"/>
    <property type="molecule type" value="Genomic_DNA"/>
</dbReference>
<feature type="compositionally biased region" description="Basic residues" evidence="1">
    <location>
        <begin position="422"/>
        <end position="435"/>
    </location>
</feature>
<feature type="compositionally biased region" description="Low complexity" evidence="1">
    <location>
        <begin position="31"/>
        <end position="53"/>
    </location>
</feature>
<feature type="compositionally biased region" description="Basic and acidic residues" evidence="1">
    <location>
        <begin position="378"/>
        <end position="394"/>
    </location>
</feature>
<comment type="caution">
    <text evidence="2">The sequence shown here is derived from an EMBL/GenBank/DDBJ whole genome shotgun (WGS) entry which is preliminary data.</text>
</comment>
<keyword evidence="3" id="KW-1185">Reference proteome</keyword>
<accession>A0A9W7L3U3</accession>
<gene>
    <name evidence="2" type="ORF">TrCOL_g10882</name>
</gene>
<sequence length="454" mass="50219">MEASGSKKRKSVVSESAHVGPSSSSAVQVTLSGSQSSSPFSPQNSPSPNLPNSRKNQIAAQNDPNGPLAKLKEFVNSRKPLQNYPDKDGDKHIISEPHIPRGNPTAAVILHYETRGIGMQGKHRTLRTSGDLMSHCWQLVALDINSSLEGKEGGTDFFDEQVASCNACPLVLPHGTEAEVYMAKEDLDTLALMYREVLVEFLSYIEGNVVPFSQASFTWLNRMFIPQEMMELFKGGIEKSGKVVGVPGTSHPERILKYGVRAEEVKEWENKVSYVTGSSDSKVVKQIFSKAGGTAGALLMEKKKQLGSVLGGQTTKEDIHKADSKRAFDKLMEKDTNLDPEVAMEIAEDEATNLATKRKANRTAFNKSNQGKTRTKYRKLEEGSKEKANYDKRNAAAKGSRVASQKKRWKCKSCTWTCTHGSRSKTMPKHLKRNPQCRVSENDYLSSFEPDGWE</sequence>
<feature type="region of interest" description="Disordered" evidence="1">
    <location>
        <begin position="420"/>
        <end position="454"/>
    </location>
</feature>